<protein>
    <submittedName>
        <fullName evidence="2">Uncharacterized protein</fullName>
    </submittedName>
</protein>
<gene>
    <name evidence="2" type="ORF">HBA54_28430</name>
</gene>
<name>A0A967F3F7_9PROT</name>
<accession>A0A967F3F7</accession>
<organism evidence="2 3">
    <name type="scientific">Pelagibius litoralis</name>
    <dbReference type="NCBI Taxonomy" id="374515"/>
    <lineage>
        <taxon>Bacteria</taxon>
        <taxon>Pseudomonadati</taxon>
        <taxon>Pseudomonadota</taxon>
        <taxon>Alphaproteobacteria</taxon>
        <taxon>Rhodospirillales</taxon>
        <taxon>Rhodovibrionaceae</taxon>
        <taxon>Pelagibius</taxon>
    </lineage>
</organism>
<feature type="transmembrane region" description="Helical" evidence="1">
    <location>
        <begin position="116"/>
        <end position="133"/>
    </location>
</feature>
<feature type="transmembrane region" description="Helical" evidence="1">
    <location>
        <begin position="33"/>
        <end position="52"/>
    </location>
</feature>
<feature type="transmembrane region" description="Helical" evidence="1">
    <location>
        <begin position="59"/>
        <end position="78"/>
    </location>
</feature>
<dbReference type="RefSeq" id="WP_167232071.1">
    <property type="nucleotide sequence ID" value="NZ_JAAQPH010000052.1"/>
</dbReference>
<dbReference type="EMBL" id="JAAQPH010000052">
    <property type="protein sequence ID" value="NIA72521.1"/>
    <property type="molecule type" value="Genomic_DNA"/>
</dbReference>
<reference evidence="2" key="1">
    <citation type="submission" date="2020-03" db="EMBL/GenBank/DDBJ databases">
        <title>Genome of Pelagibius litoralis DSM 21314T.</title>
        <authorList>
            <person name="Wang G."/>
        </authorList>
    </citation>
    <scope>NUCLEOTIDE SEQUENCE</scope>
    <source>
        <strain evidence="2">DSM 21314</strain>
    </source>
</reference>
<dbReference type="Proteomes" id="UP000761264">
    <property type="component" value="Unassembled WGS sequence"/>
</dbReference>
<keyword evidence="3" id="KW-1185">Reference proteome</keyword>
<keyword evidence="1" id="KW-0472">Membrane</keyword>
<evidence type="ECO:0000313" key="3">
    <source>
        <dbReference type="Proteomes" id="UP000761264"/>
    </source>
</evidence>
<dbReference type="AlphaFoldDB" id="A0A967F3F7"/>
<comment type="caution">
    <text evidence="2">The sequence shown here is derived from an EMBL/GenBank/DDBJ whole genome shotgun (WGS) entry which is preliminary data.</text>
</comment>
<keyword evidence="1" id="KW-0812">Transmembrane</keyword>
<evidence type="ECO:0000313" key="2">
    <source>
        <dbReference type="EMBL" id="NIA72521.1"/>
    </source>
</evidence>
<proteinExistence type="predicted"/>
<sequence>MAGVATSILLYFAWLVSWHQVYIDHCPMGDAQPLKLAIFLSVVPYVVGFTLLSSLRLRIPALVLSLPLIPMMVWQGIWGLRLFVIVNVEGLSACTLTVGAPFGSASDDWLEQVAGSYYFLVSVGSILGLAHAYRRFRREVSGSGQLEVFD</sequence>
<evidence type="ECO:0000256" key="1">
    <source>
        <dbReference type="SAM" id="Phobius"/>
    </source>
</evidence>
<keyword evidence="1" id="KW-1133">Transmembrane helix</keyword>